<evidence type="ECO:0008006" key="3">
    <source>
        <dbReference type="Google" id="ProtNLM"/>
    </source>
</evidence>
<evidence type="ECO:0000313" key="1">
    <source>
        <dbReference type="EMBL" id="EJK50894.1"/>
    </source>
</evidence>
<dbReference type="PANTHER" id="PTHR13271:SF152">
    <property type="entry name" value="UBIQUITIN-LIKE DOMAIN-CONTAINING PROTEIN"/>
    <property type="match status" value="1"/>
</dbReference>
<proteinExistence type="predicted"/>
<dbReference type="Gene3D" id="3.90.1410.10">
    <property type="entry name" value="set domain protein methyltransferase, domain 1"/>
    <property type="match status" value="1"/>
</dbReference>
<dbReference type="OrthoDB" id="48326at2759"/>
<accession>K0RF52</accession>
<dbReference type="InterPro" id="IPR046341">
    <property type="entry name" value="SET_dom_sf"/>
</dbReference>
<name>K0RF52_THAOC</name>
<dbReference type="OMA" id="FFRDAND"/>
<dbReference type="AlphaFoldDB" id="K0RF52"/>
<comment type="caution">
    <text evidence="1">The sequence shown here is derived from an EMBL/GenBank/DDBJ whole genome shotgun (WGS) entry which is preliminary data.</text>
</comment>
<dbReference type="SUPFAM" id="SSF82199">
    <property type="entry name" value="SET domain"/>
    <property type="match status" value="1"/>
</dbReference>
<keyword evidence="2" id="KW-1185">Reference proteome</keyword>
<reference evidence="1 2" key="1">
    <citation type="journal article" date="2012" name="Genome Biol.">
        <title>Genome and low-iron response of an oceanic diatom adapted to chronic iron limitation.</title>
        <authorList>
            <person name="Lommer M."/>
            <person name="Specht M."/>
            <person name="Roy A.S."/>
            <person name="Kraemer L."/>
            <person name="Andreson R."/>
            <person name="Gutowska M.A."/>
            <person name="Wolf J."/>
            <person name="Bergner S.V."/>
            <person name="Schilhabel M.B."/>
            <person name="Klostermeier U.C."/>
            <person name="Beiko R.G."/>
            <person name="Rosenstiel P."/>
            <person name="Hippler M."/>
            <person name="Laroche J."/>
        </authorList>
    </citation>
    <scope>NUCLEOTIDE SEQUENCE [LARGE SCALE GENOMIC DNA]</scope>
    <source>
        <strain evidence="1 2">CCMP1005</strain>
    </source>
</reference>
<gene>
    <name evidence="1" type="ORF">THAOC_29994</name>
</gene>
<dbReference type="eggNOG" id="ENOG502SMWS">
    <property type="taxonomic scope" value="Eukaryota"/>
</dbReference>
<evidence type="ECO:0000313" key="2">
    <source>
        <dbReference type="Proteomes" id="UP000266841"/>
    </source>
</evidence>
<dbReference type="CDD" id="cd10527">
    <property type="entry name" value="SET_LSMT"/>
    <property type="match status" value="1"/>
</dbReference>
<organism evidence="1 2">
    <name type="scientific">Thalassiosira oceanica</name>
    <name type="common">Marine diatom</name>
    <dbReference type="NCBI Taxonomy" id="159749"/>
    <lineage>
        <taxon>Eukaryota</taxon>
        <taxon>Sar</taxon>
        <taxon>Stramenopiles</taxon>
        <taxon>Ochrophyta</taxon>
        <taxon>Bacillariophyta</taxon>
        <taxon>Coscinodiscophyceae</taxon>
        <taxon>Thalassiosirophycidae</taxon>
        <taxon>Thalassiosirales</taxon>
        <taxon>Thalassiosiraceae</taxon>
        <taxon>Thalassiosira</taxon>
    </lineage>
</organism>
<sequence length="533" mass="59040">MSPAWKKAVHWIESNGGHIHASLRYDDEERQVFLGLTSSGTPPIEKDTVLMTIPDVCLVSLHSVERDDSSPFGMSLFRVIHFLETMSRQSGESPPIKSPSDPSVGYRVGKTLYNNSQDVILALYLSHLKEISGGNSGNGECHFFGPYLATLPADSKFLPRQWPEESLSRRLFGTSLYRRAIEEREGVRREYELVKKSWLSSNLGTEGNFPRFELYDGMLGCLTSRAFASLGFDGVDAMIPLLDLLNHARGHGCNGGENMVRYERYEKNGSEASSVPMVKRQKIPGGGVQVRTSKPVSEGSALNMTYGAKSNATLLGRYGFCIDDNIEPDGSCNDVLEFEVKPGEPRVKLQRGPKSYCYGPLIEALEMCTTSRQERGHESSDVEDESDGLDAFLNGCEEDGFGDSDGESDEQDCFYAGTMESDDLAVVKSTDSGVEREIAALQILESKLLEAKSILSKNPLSGICDKEGAMSDEDWYCSILVRSELHTLTFYSGLCKAVLRRMRKEEFRSIGDIDSRHIENTADVFLAIRHGSM</sequence>
<dbReference type="PANTHER" id="PTHR13271">
    <property type="entry name" value="UNCHARACTERIZED PUTATIVE METHYLTRANSFERASE"/>
    <property type="match status" value="1"/>
</dbReference>
<dbReference type="InterPro" id="IPR050600">
    <property type="entry name" value="SETD3_SETD6_MTase"/>
</dbReference>
<dbReference type="EMBL" id="AGNL01042684">
    <property type="protein sequence ID" value="EJK50894.1"/>
    <property type="molecule type" value="Genomic_DNA"/>
</dbReference>
<protein>
    <recommendedName>
        <fullName evidence="3">SET domain-containing protein</fullName>
    </recommendedName>
</protein>
<dbReference type="GO" id="GO:0016279">
    <property type="term" value="F:protein-lysine N-methyltransferase activity"/>
    <property type="evidence" value="ECO:0007669"/>
    <property type="project" value="TreeGrafter"/>
</dbReference>
<dbReference type="Proteomes" id="UP000266841">
    <property type="component" value="Unassembled WGS sequence"/>
</dbReference>